<feature type="region of interest" description="Disordered" evidence="1">
    <location>
        <begin position="1"/>
        <end position="27"/>
    </location>
</feature>
<evidence type="ECO:0000313" key="3">
    <source>
        <dbReference type="Proteomes" id="UP000470051"/>
    </source>
</evidence>
<gene>
    <name evidence="2" type="ORF">GPY42_18800</name>
</gene>
<feature type="compositionally biased region" description="Basic and acidic residues" evidence="1">
    <location>
        <begin position="1"/>
        <end position="11"/>
    </location>
</feature>
<evidence type="ECO:0000313" key="2">
    <source>
        <dbReference type="EMBL" id="NDL27116.1"/>
    </source>
</evidence>
<dbReference type="EMBL" id="WSFE01000033">
    <property type="protein sequence ID" value="NDL27116.1"/>
    <property type="molecule type" value="Genomic_DNA"/>
</dbReference>
<accession>A0ABX0B8E9</accession>
<feature type="compositionally biased region" description="Polar residues" evidence="1">
    <location>
        <begin position="12"/>
        <end position="22"/>
    </location>
</feature>
<dbReference type="Proteomes" id="UP000470051">
    <property type="component" value="Unassembled WGS sequence"/>
</dbReference>
<evidence type="ECO:0000256" key="1">
    <source>
        <dbReference type="SAM" id="MobiDB-lite"/>
    </source>
</evidence>
<name>A0ABX0B8E9_9GAMM</name>
<organism evidence="2 3">
    <name type="scientific">Photorhabdus kayaii</name>
    <dbReference type="NCBI Taxonomy" id="230088"/>
    <lineage>
        <taxon>Bacteria</taxon>
        <taxon>Pseudomonadati</taxon>
        <taxon>Pseudomonadota</taxon>
        <taxon>Gammaproteobacteria</taxon>
        <taxon>Enterobacterales</taxon>
        <taxon>Morganellaceae</taxon>
        <taxon>Photorhabdus</taxon>
    </lineage>
</organism>
<dbReference type="RefSeq" id="WP_158536587.1">
    <property type="nucleotide sequence ID" value="NZ_CAWPKC010000033.1"/>
</dbReference>
<comment type="caution">
    <text evidence="2">The sequence shown here is derived from an EMBL/GenBank/DDBJ whole genome shotgun (WGS) entry which is preliminary data.</text>
</comment>
<protein>
    <recommendedName>
        <fullName evidence="4">Transcriptional regulator</fullName>
    </recommendedName>
</protein>
<reference evidence="2 3" key="1">
    <citation type="submission" date="2019-12" db="EMBL/GenBank/DDBJ databases">
        <title>Engineering Photorhabdus to improve their lethality against agricultural pests.</title>
        <authorList>
            <person name="Machado R.A.R."/>
        </authorList>
    </citation>
    <scope>NUCLEOTIDE SEQUENCE [LARGE SCALE GENOMIC DNA]</scope>
    <source>
        <strain evidence="2 3">M-HU2</strain>
    </source>
</reference>
<sequence>MPDKFQERKTDSAISEQAVNRTVNKRKPTRSAAINKAIYRVDHFLTKAIL</sequence>
<evidence type="ECO:0008006" key="4">
    <source>
        <dbReference type="Google" id="ProtNLM"/>
    </source>
</evidence>
<keyword evidence="3" id="KW-1185">Reference proteome</keyword>
<proteinExistence type="predicted"/>